<sequence length="318" mass="33941">MAVRQYRKILWEFHQGESPVDEIDESIVALLEVDGRLSHVDIAREVGLSRSAAAARIHRLLSSGEVEVRGVVHPAVIGRGALAHVGITVDGPAMGLAAQVARREDIPFLSMATGQYGLVAEVRAGSAHDVDRAVAELRALDGVVGVDTLTYVEVVRDVIGPVGDVPTHVDGTDLALLKALQDDGRASYVDLAGAVGLSAAGVRRRIIRLTESQVVRIGAVVRHAGRDRQTALGFGVRLGGDHPEVAQLLAAMPAVIFVARTLGRFDILGTIRAFTARQLIELLDTIRSTPGVRAVDSWAHLQVVKETYASGLDLPDHE</sequence>
<dbReference type="PANTHER" id="PTHR30154">
    <property type="entry name" value="LEUCINE-RESPONSIVE REGULATORY PROTEIN"/>
    <property type="match status" value="1"/>
</dbReference>
<feature type="domain" description="HTH asnC-type" evidence="4">
    <location>
        <begin position="20"/>
        <end position="80"/>
    </location>
</feature>
<proteinExistence type="predicted"/>
<dbReference type="PANTHER" id="PTHR30154:SF50">
    <property type="entry name" value="TRANSCRIPTIONAL REGULATOR, ASNC FAMILY"/>
    <property type="match status" value="1"/>
</dbReference>
<dbReference type="InterPro" id="IPR011008">
    <property type="entry name" value="Dimeric_a/b-barrel"/>
</dbReference>
<dbReference type="InterPro" id="IPR036390">
    <property type="entry name" value="WH_DNA-bd_sf"/>
</dbReference>
<name>A0A1S1LB25_9MYCO</name>
<evidence type="ECO:0000256" key="3">
    <source>
        <dbReference type="ARBA" id="ARBA00023163"/>
    </source>
</evidence>
<evidence type="ECO:0000256" key="1">
    <source>
        <dbReference type="ARBA" id="ARBA00023015"/>
    </source>
</evidence>
<gene>
    <name evidence="5" type="ORF">BKG76_07815</name>
</gene>
<feature type="domain" description="HTH asnC-type" evidence="4">
    <location>
        <begin position="169"/>
        <end position="235"/>
    </location>
</feature>
<dbReference type="PRINTS" id="PR00033">
    <property type="entry name" value="HTHASNC"/>
</dbReference>
<dbReference type="InterPro" id="IPR054609">
    <property type="entry name" value="PF0864-like_C"/>
</dbReference>
<dbReference type="GO" id="GO:0043565">
    <property type="term" value="F:sequence-specific DNA binding"/>
    <property type="evidence" value="ECO:0007669"/>
    <property type="project" value="InterPro"/>
</dbReference>
<organism evidence="5 6">
    <name type="scientific">Mycobacteroides franklinii</name>
    <dbReference type="NCBI Taxonomy" id="948102"/>
    <lineage>
        <taxon>Bacteria</taxon>
        <taxon>Bacillati</taxon>
        <taxon>Actinomycetota</taxon>
        <taxon>Actinomycetes</taxon>
        <taxon>Mycobacteriales</taxon>
        <taxon>Mycobacteriaceae</taxon>
        <taxon>Mycobacteroides</taxon>
    </lineage>
</organism>
<dbReference type="OrthoDB" id="3526090at2"/>
<evidence type="ECO:0000259" key="4">
    <source>
        <dbReference type="PROSITE" id="PS50956"/>
    </source>
</evidence>
<dbReference type="InterPro" id="IPR019885">
    <property type="entry name" value="Tscrpt_reg_HTH_AsnC-type_CS"/>
</dbReference>
<keyword evidence="2" id="KW-0238">DNA-binding</keyword>
<dbReference type="STRING" id="948102.BKG76_07815"/>
<reference evidence="5 6" key="1">
    <citation type="submission" date="2016-10" db="EMBL/GenBank/DDBJ databases">
        <title>Evaluation of Human, Veterinary and Environmental Mycobacterium chelonae Isolates by Core Genome Phylogenomic Analysis, Targeted Gene Comparison, and Anti-microbial Susceptibility Patterns: A Tale of Mistaken Identities.</title>
        <authorList>
            <person name="Fogelson S.B."/>
            <person name="Camus A.C."/>
            <person name="Lorenz W."/>
            <person name="Vasireddy R."/>
            <person name="Vasireddy S."/>
            <person name="Smith T."/>
            <person name="Brown-Elliott B.A."/>
            <person name="Wallace R.J.Jr."/>
            <person name="Hasan N.A."/>
            <person name="Reischl U."/>
            <person name="Sanchez S."/>
        </authorList>
    </citation>
    <scope>NUCLEOTIDE SEQUENCE [LARGE SCALE GENOMIC DNA]</scope>
    <source>
        <strain evidence="5 6">1559</strain>
    </source>
</reference>
<dbReference type="Gene3D" id="1.10.10.10">
    <property type="entry name" value="Winged helix-like DNA-binding domain superfamily/Winged helix DNA-binding domain"/>
    <property type="match status" value="2"/>
</dbReference>
<dbReference type="Pfam" id="PF13404">
    <property type="entry name" value="HTH_AsnC-type"/>
    <property type="match status" value="2"/>
</dbReference>
<dbReference type="InterPro" id="IPR019888">
    <property type="entry name" value="Tscrpt_reg_AsnC-like"/>
</dbReference>
<keyword evidence="1" id="KW-0805">Transcription regulation</keyword>
<evidence type="ECO:0000256" key="2">
    <source>
        <dbReference type="ARBA" id="ARBA00023125"/>
    </source>
</evidence>
<dbReference type="GO" id="GO:0043200">
    <property type="term" value="P:response to amino acid"/>
    <property type="evidence" value="ECO:0007669"/>
    <property type="project" value="TreeGrafter"/>
</dbReference>
<dbReference type="SMART" id="SM00344">
    <property type="entry name" value="HTH_ASNC"/>
    <property type="match status" value="2"/>
</dbReference>
<evidence type="ECO:0000313" key="6">
    <source>
        <dbReference type="Proteomes" id="UP000179616"/>
    </source>
</evidence>
<dbReference type="Pfam" id="PF22482">
    <property type="entry name" value="AsnC_trans_reg_3"/>
    <property type="match status" value="1"/>
</dbReference>
<dbReference type="SUPFAM" id="SSF46785">
    <property type="entry name" value="Winged helix' DNA-binding domain"/>
    <property type="match status" value="2"/>
</dbReference>
<dbReference type="PROSITE" id="PS50956">
    <property type="entry name" value="HTH_ASNC_2"/>
    <property type="match status" value="2"/>
</dbReference>
<keyword evidence="3" id="KW-0804">Transcription</keyword>
<comment type="caution">
    <text evidence="5">The sequence shown here is derived from an EMBL/GenBank/DDBJ whole genome shotgun (WGS) entry which is preliminary data.</text>
</comment>
<dbReference type="Proteomes" id="UP000179616">
    <property type="component" value="Unassembled WGS sequence"/>
</dbReference>
<dbReference type="GO" id="GO:0005829">
    <property type="term" value="C:cytosol"/>
    <property type="evidence" value="ECO:0007669"/>
    <property type="project" value="TreeGrafter"/>
</dbReference>
<dbReference type="AlphaFoldDB" id="A0A1S1LB25"/>
<evidence type="ECO:0000313" key="5">
    <source>
        <dbReference type="EMBL" id="OHU26877.1"/>
    </source>
</evidence>
<dbReference type="SUPFAM" id="SSF54909">
    <property type="entry name" value="Dimeric alpha+beta barrel"/>
    <property type="match status" value="2"/>
</dbReference>
<accession>A0A1S1LB25</accession>
<dbReference type="InterPro" id="IPR000485">
    <property type="entry name" value="AsnC-type_HTH_dom"/>
</dbReference>
<dbReference type="InterPro" id="IPR036388">
    <property type="entry name" value="WH-like_DNA-bd_sf"/>
</dbReference>
<dbReference type="EMBL" id="MLIK01000018">
    <property type="protein sequence ID" value="OHU26877.1"/>
    <property type="molecule type" value="Genomic_DNA"/>
</dbReference>
<dbReference type="Gene3D" id="3.30.70.920">
    <property type="match status" value="2"/>
</dbReference>
<protein>
    <submittedName>
        <fullName evidence="5">Transcriptional regulator</fullName>
    </submittedName>
</protein>
<dbReference type="PROSITE" id="PS00519">
    <property type="entry name" value="HTH_ASNC_1"/>
    <property type="match status" value="1"/>
</dbReference>